<feature type="compositionally biased region" description="Basic and acidic residues" evidence="1">
    <location>
        <begin position="525"/>
        <end position="534"/>
    </location>
</feature>
<dbReference type="EMBL" id="BDGG01000004">
    <property type="protein sequence ID" value="GAU98179.1"/>
    <property type="molecule type" value="Genomic_DNA"/>
</dbReference>
<comment type="caution">
    <text evidence="2">The sequence shown here is derived from an EMBL/GenBank/DDBJ whole genome shotgun (WGS) entry which is preliminary data.</text>
</comment>
<reference evidence="2 3" key="1">
    <citation type="journal article" date="2016" name="Nat. Commun.">
        <title>Extremotolerant tardigrade genome and improved radiotolerance of human cultured cells by tardigrade-unique protein.</title>
        <authorList>
            <person name="Hashimoto T."/>
            <person name="Horikawa D.D."/>
            <person name="Saito Y."/>
            <person name="Kuwahara H."/>
            <person name="Kozuka-Hata H."/>
            <person name="Shin-I T."/>
            <person name="Minakuchi Y."/>
            <person name="Ohishi K."/>
            <person name="Motoyama A."/>
            <person name="Aizu T."/>
            <person name="Enomoto A."/>
            <person name="Kondo K."/>
            <person name="Tanaka S."/>
            <person name="Hara Y."/>
            <person name="Koshikawa S."/>
            <person name="Sagara H."/>
            <person name="Miura T."/>
            <person name="Yokobori S."/>
            <person name="Miyagawa K."/>
            <person name="Suzuki Y."/>
            <person name="Kubo T."/>
            <person name="Oyama M."/>
            <person name="Kohara Y."/>
            <person name="Fujiyama A."/>
            <person name="Arakawa K."/>
            <person name="Katayama T."/>
            <person name="Toyoda A."/>
            <person name="Kunieda T."/>
        </authorList>
    </citation>
    <scope>NUCLEOTIDE SEQUENCE [LARGE SCALE GENOMIC DNA]</scope>
    <source>
        <strain evidence="2 3">YOKOZUNA-1</strain>
    </source>
</reference>
<protein>
    <submittedName>
        <fullName evidence="2">Uncharacterized protein</fullName>
    </submittedName>
</protein>
<dbReference type="Proteomes" id="UP000186922">
    <property type="component" value="Unassembled WGS sequence"/>
</dbReference>
<feature type="compositionally biased region" description="Low complexity" evidence="1">
    <location>
        <begin position="1"/>
        <end position="15"/>
    </location>
</feature>
<feature type="compositionally biased region" description="Polar residues" evidence="1">
    <location>
        <begin position="29"/>
        <end position="39"/>
    </location>
</feature>
<feature type="region of interest" description="Disordered" evidence="1">
    <location>
        <begin position="1"/>
        <end position="107"/>
    </location>
</feature>
<evidence type="ECO:0000313" key="3">
    <source>
        <dbReference type="Proteomes" id="UP000186922"/>
    </source>
</evidence>
<feature type="compositionally biased region" description="Basic and acidic residues" evidence="1">
    <location>
        <begin position="85"/>
        <end position="94"/>
    </location>
</feature>
<sequence length="554" mass="60677">MKKSSPGSSVKSKVGTPAAALQRRVVISTPVSSSKQSPGTVAGIRRTSSGRELHDQLRKSSTVSSNGSTGVILNAAAGSNGTLSTRDEDAELKHSTAPVPSPLQATKLGPLVPELSLVIEEKENEPDISASRTDVFPSLPQLNPTSAKQALPFQGYFPTENRDNIPSSPYVPPSMITPERQPSRNFPFASFNVNALSAQKSPNAPTNLVNPLRFDATFSSPLEHLPVVPPLTYSFSTPSSTMISPRPIRIPMDETSYLVQRLQVQDEEVALLHSQLQCYVAAYNDLIEKTRSSRIVCHTASQTDHADSKEVGIMTDAVVFSARLSEESNSQNQKTNKAEDTPHQLALAVNSRNDKVLLPPVDPHVEHYPSLYPEGDGMIFPGRSSEVSIVCNQIAAKYLGPDVGGPRFASAASSSRAWPMNAGNPEAEIWASGVSIATRNYLERHRLVGNRQNGPRGGNLAGESIIEHYDEENYENYQEVRHVQEVRTDGYLETDQGRMAIRQTQRNQTVLRSPKKMGDAAQFQDGRREKRASERANFNLENIKNLPKLLPKRN</sequence>
<organism evidence="2 3">
    <name type="scientific">Ramazzottius varieornatus</name>
    <name type="common">Water bear</name>
    <name type="synonym">Tardigrade</name>
    <dbReference type="NCBI Taxonomy" id="947166"/>
    <lineage>
        <taxon>Eukaryota</taxon>
        <taxon>Metazoa</taxon>
        <taxon>Ecdysozoa</taxon>
        <taxon>Tardigrada</taxon>
        <taxon>Eutardigrada</taxon>
        <taxon>Parachela</taxon>
        <taxon>Hypsibioidea</taxon>
        <taxon>Ramazzottiidae</taxon>
        <taxon>Ramazzottius</taxon>
    </lineage>
</organism>
<gene>
    <name evidence="2" type="primary">RvY_09359-1</name>
    <name evidence="2" type="synonym">RvY_09359.1</name>
    <name evidence="2" type="ORF">RvY_09359</name>
</gene>
<proteinExistence type="predicted"/>
<feature type="region of interest" description="Disordered" evidence="1">
    <location>
        <begin position="515"/>
        <end position="534"/>
    </location>
</feature>
<dbReference type="OrthoDB" id="76173at2759"/>
<feature type="compositionally biased region" description="Basic and acidic residues" evidence="1">
    <location>
        <begin position="49"/>
        <end position="58"/>
    </location>
</feature>
<feature type="compositionally biased region" description="Low complexity" evidence="1">
    <location>
        <begin position="60"/>
        <end position="71"/>
    </location>
</feature>
<accession>A0A1D1V922</accession>
<evidence type="ECO:0000313" key="2">
    <source>
        <dbReference type="EMBL" id="GAU98179.1"/>
    </source>
</evidence>
<keyword evidence="3" id="KW-1185">Reference proteome</keyword>
<evidence type="ECO:0000256" key="1">
    <source>
        <dbReference type="SAM" id="MobiDB-lite"/>
    </source>
</evidence>
<dbReference type="AlphaFoldDB" id="A0A1D1V922"/>
<name>A0A1D1V922_RAMVA</name>